<evidence type="ECO:0000256" key="6">
    <source>
        <dbReference type="ARBA" id="ARBA00022728"/>
    </source>
</evidence>
<evidence type="ECO:0000256" key="10">
    <source>
        <dbReference type="ARBA" id="ARBA00045970"/>
    </source>
</evidence>
<evidence type="ECO:0000256" key="4">
    <source>
        <dbReference type="ARBA" id="ARBA00022490"/>
    </source>
</evidence>
<evidence type="ECO:0000256" key="3">
    <source>
        <dbReference type="ARBA" id="ARBA00010362"/>
    </source>
</evidence>
<dbReference type="AlphaFoldDB" id="A0AAN8XLA0"/>
<comment type="caution">
    <text evidence="12">The sequence shown here is derived from an EMBL/GenBank/DDBJ whole genome shotgun (WGS) entry which is preliminary data.</text>
</comment>
<dbReference type="GO" id="GO:0005737">
    <property type="term" value="C:cytoplasm"/>
    <property type="evidence" value="ECO:0007669"/>
    <property type="project" value="UniProtKB-SubCell"/>
</dbReference>
<feature type="region of interest" description="Disordered" evidence="11">
    <location>
        <begin position="35"/>
        <end position="117"/>
    </location>
</feature>
<keyword evidence="5" id="KW-0507">mRNA processing</keyword>
<keyword evidence="4" id="KW-0963">Cytoplasm</keyword>
<dbReference type="GO" id="GO:0008380">
    <property type="term" value="P:RNA splicing"/>
    <property type="evidence" value="ECO:0007669"/>
    <property type="project" value="UniProtKB-KW"/>
</dbReference>
<dbReference type="GO" id="GO:0005681">
    <property type="term" value="C:spliceosomal complex"/>
    <property type="evidence" value="ECO:0007669"/>
    <property type="project" value="UniProtKB-KW"/>
</dbReference>
<evidence type="ECO:0000256" key="8">
    <source>
        <dbReference type="ARBA" id="ARBA00023242"/>
    </source>
</evidence>
<organism evidence="12 13">
    <name type="scientific">Halocaridina rubra</name>
    <name type="common">Hawaiian red shrimp</name>
    <dbReference type="NCBI Taxonomy" id="373956"/>
    <lineage>
        <taxon>Eukaryota</taxon>
        <taxon>Metazoa</taxon>
        <taxon>Ecdysozoa</taxon>
        <taxon>Arthropoda</taxon>
        <taxon>Crustacea</taxon>
        <taxon>Multicrustacea</taxon>
        <taxon>Malacostraca</taxon>
        <taxon>Eumalacostraca</taxon>
        <taxon>Eucarida</taxon>
        <taxon>Decapoda</taxon>
        <taxon>Pleocyemata</taxon>
        <taxon>Caridea</taxon>
        <taxon>Atyoidea</taxon>
        <taxon>Atyidae</taxon>
        <taxon>Halocaridina</taxon>
    </lineage>
</organism>
<keyword evidence="6" id="KW-0747">Spliceosome</keyword>
<feature type="compositionally biased region" description="Basic residues" evidence="11">
    <location>
        <begin position="216"/>
        <end position="226"/>
    </location>
</feature>
<evidence type="ECO:0000256" key="5">
    <source>
        <dbReference type="ARBA" id="ARBA00022664"/>
    </source>
</evidence>
<keyword evidence="8" id="KW-0539">Nucleus</keyword>
<dbReference type="Pfam" id="PF15264">
    <property type="entry name" value="TSSC4"/>
    <property type="match status" value="1"/>
</dbReference>
<evidence type="ECO:0000256" key="11">
    <source>
        <dbReference type="SAM" id="MobiDB-lite"/>
    </source>
</evidence>
<feature type="compositionally biased region" description="Basic and acidic residues" evidence="11">
    <location>
        <begin position="235"/>
        <end position="246"/>
    </location>
</feature>
<dbReference type="InterPro" id="IPR029338">
    <property type="entry name" value="TSSC4"/>
</dbReference>
<comment type="subcellular location">
    <subcellularLocation>
        <location evidence="2">Cytoplasm</location>
    </subcellularLocation>
    <subcellularLocation>
        <location evidence="1">Nucleus</location>
    </subcellularLocation>
</comment>
<name>A0AAN8XLA0_HALRR</name>
<keyword evidence="13" id="KW-1185">Reference proteome</keyword>
<feature type="region of interest" description="Disordered" evidence="11">
    <location>
        <begin position="151"/>
        <end position="201"/>
    </location>
</feature>
<dbReference type="PANTHER" id="PTHR13445">
    <property type="entry name" value="TUMOR SUPPRESSING SUBTRANSFERABLE CANDIDATE 4 TSSC4"/>
    <property type="match status" value="1"/>
</dbReference>
<evidence type="ECO:0000256" key="9">
    <source>
        <dbReference type="ARBA" id="ARBA00035304"/>
    </source>
</evidence>
<dbReference type="EMBL" id="JAXCGZ010005855">
    <property type="protein sequence ID" value="KAK7080600.1"/>
    <property type="molecule type" value="Genomic_DNA"/>
</dbReference>
<dbReference type="Proteomes" id="UP001381693">
    <property type="component" value="Unassembled WGS sequence"/>
</dbReference>
<comment type="function">
    <text evidence="10">Protein associated with the U5 snRNP, during its maturation and its post-splicing recycling and which is required for spliceosomal tri-snRNP complex assembly in the nucleus. Has a molecular sequestering activity and transiently hinders SNRNP200 binding sites for constitutive splicing factors that intervene later during the assembly of the spliceosome and splicing. Together with its molecular sequestering activity, may also function as a molecular adapter and placeholder, coordinating the assembly of the U5 snRNP and its association with the U4/U6 di-snRNP.</text>
</comment>
<accession>A0AAN8XLA0</accession>
<sequence length="260" mass="29051">MSSFKLHSEDSAFNNRVDALFSSLQNVAVDLELPSKRDFEDTGGDDSEASWGRIGGQTGPKFRKSEGEDSICTVGGSSEQHFKVPVGCPPRTLGGRGHVPRKFGPRNSTPDYVKNPQNWTRYSMKDTKVLSDGENKQVGLQLFGELRARRLEEEGKRDDTESDVADEGLSDKILFQKPLKQTGDEDEKESDHAEATANEAFFGGTKKFRKQEYKVGKTKNKNKLKSKAGFEDANDTSKEKKKDETRSTVFTPFLQDSKRV</sequence>
<evidence type="ECO:0000256" key="2">
    <source>
        <dbReference type="ARBA" id="ARBA00004496"/>
    </source>
</evidence>
<evidence type="ECO:0000313" key="12">
    <source>
        <dbReference type="EMBL" id="KAK7080600.1"/>
    </source>
</evidence>
<evidence type="ECO:0000313" key="13">
    <source>
        <dbReference type="Proteomes" id="UP001381693"/>
    </source>
</evidence>
<evidence type="ECO:0000256" key="7">
    <source>
        <dbReference type="ARBA" id="ARBA00023187"/>
    </source>
</evidence>
<dbReference type="GO" id="GO:0006397">
    <property type="term" value="P:mRNA processing"/>
    <property type="evidence" value="ECO:0007669"/>
    <property type="project" value="UniProtKB-KW"/>
</dbReference>
<evidence type="ECO:0000256" key="1">
    <source>
        <dbReference type="ARBA" id="ARBA00004123"/>
    </source>
</evidence>
<dbReference type="PANTHER" id="PTHR13445:SF3">
    <property type="entry name" value="U5 SMALL NUCLEAR RIBONUCLEOPROTEIN TSSC4"/>
    <property type="match status" value="1"/>
</dbReference>
<comment type="similarity">
    <text evidence="3">Belongs to the TSSC4 family.</text>
</comment>
<proteinExistence type="inferred from homology"/>
<reference evidence="12 13" key="1">
    <citation type="submission" date="2023-11" db="EMBL/GenBank/DDBJ databases">
        <title>Halocaridina rubra genome assembly.</title>
        <authorList>
            <person name="Smith C."/>
        </authorList>
    </citation>
    <scope>NUCLEOTIDE SEQUENCE [LARGE SCALE GENOMIC DNA]</scope>
    <source>
        <strain evidence="12">EP-1</strain>
        <tissue evidence="12">Whole</tissue>
    </source>
</reference>
<keyword evidence="7" id="KW-0508">mRNA splicing</keyword>
<feature type="region of interest" description="Disordered" evidence="11">
    <location>
        <begin position="213"/>
        <end position="260"/>
    </location>
</feature>
<gene>
    <name evidence="12" type="ORF">SK128_023832</name>
</gene>
<protein>
    <recommendedName>
        <fullName evidence="9">U5 small nuclear ribonucleoprotein TSSC4</fullName>
    </recommendedName>
</protein>
<feature type="compositionally biased region" description="Polar residues" evidence="11">
    <location>
        <begin position="106"/>
        <end position="117"/>
    </location>
</feature>